<keyword evidence="3" id="KW-1185">Reference proteome</keyword>
<proteinExistence type="predicted"/>
<sequence>MLISMAVYNTCSFAFLIASTSLCITKPLTLTRYSNSCTSGSPSCYRSNCNICLAIRGYNIWPESLGNSPKLFR</sequence>
<feature type="chain" id="PRO_5040361795" description="Secreted protein" evidence="1">
    <location>
        <begin position="26"/>
        <end position="73"/>
    </location>
</feature>
<feature type="signal peptide" evidence="1">
    <location>
        <begin position="1"/>
        <end position="25"/>
    </location>
</feature>
<dbReference type="AlphaFoldDB" id="A0A9P7YVJ2"/>
<name>A0A9P7YVJ2_9HELO</name>
<dbReference type="EMBL" id="MU254417">
    <property type="protein sequence ID" value="KAG9240531.1"/>
    <property type="molecule type" value="Genomic_DNA"/>
</dbReference>
<accession>A0A9P7YVJ2</accession>
<dbReference type="Proteomes" id="UP000887226">
    <property type="component" value="Unassembled WGS sequence"/>
</dbReference>
<evidence type="ECO:0000313" key="2">
    <source>
        <dbReference type="EMBL" id="KAG9240531.1"/>
    </source>
</evidence>
<organism evidence="2 3">
    <name type="scientific">Calycina marina</name>
    <dbReference type="NCBI Taxonomy" id="1763456"/>
    <lineage>
        <taxon>Eukaryota</taxon>
        <taxon>Fungi</taxon>
        <taxon>Dikarya</taxon>
        <taxon>Ascomycota</taxon>
        <taxon>Pezizomycotina</taxon>
        <taxon>Leotiomycetes</taxon>
        <taxon>Helotiales</taxon>
        <taxon>Pezizellaceae</taxon>
        <taxon>Calycina</taxon>
    </lineage>
</organism>
<evidence type="ECO:0000313" key="3">
    <source>
        <dbReference type="Proteomes" id="UP000887226"/>
    </source>
</evidence>
<reference evidence="2" key="1">
    <citation type="journal article" date="2021" name="IMA Fungus">
        <title>Genomic characterization of three marine fungi, including Emericellopsis atlantica sp. nov. with signatures of a generalist lifestyle and marine biomass degradation.</title>
        <authorList>
            <person name="Hagestad O.C."/>
            <person name="Hou L."/>
            <person name="Andersen J.H."/>
            <person name="Hansen E.H."/>
            <person name="Altermark B."/>
            <person name="Li C."/>
            <person name="Kuhnert E."/>
            <person name="Cox R.J."/>
            <person name="Crous P.W."/>
            <person name="Spatafora J.W."/>
            <person name="Lail K."/>
            <person name="Amirebrahimi M."/>
            <person name="Lipzen A."/>
            <person name="Pangilinan J."/>
            <person name="Andreopoulos W."/>
            <person name="Hayes R.D."/>
            <person name="Ng V."/>
            <person name="Grigoriev I.V."/>
            <person name="Jackson S.A."/>
            <person name="Sutton T.D.S."/>
            <person name="Dobson A.D.W."/>
            <person name="Rama T."/>
        </authorList>
    </citation>
    <scope>NUCLEOTIDE SEQUENCE</scope>
    <source>
        <strain evidence="2">TRa3180A</strain>
    </source>
</reference>
<protein>
    <recommendedName>
        <fullName evidence="4">Secreted protein</fullName>
    </recommendedName>
</protein>
<evidence type="ECO:0000256" key="1">
    <source>
        <dbReference type="SAM" id="SignalP"/>
    </source>
</evidence>
<keyword evidence="1" id="KW-0732">Signal</keyword>
<comment type="caution">
    <text evidence="2">The sequence shown here is derived from an EMBL/GenBank/DDBJ whole genome shotgun (WGS) entry which is preliminary data.</text>
</comment>
<gene>
    <name evidence="2" type="ORF">BJ878DRAFT_525644</name>
</gene>
<evidence type="ECO:0008006" key="4">
    <source>
        <dbReference type="Google" id="ProtNLM"/>
    </source>
</evidence>